<reference evidence="2" key="1">
    <citation type="submission" date="2023-06" db="EMBL/GenBank/DDBJ databases">
        <authorList>
            <person name="Kurt Z."/>
        </authorList>
    </citation>
    <scope>NUCLEOTIDE SEQUENCE</scope>
</reference>
<keyword evidence="4" id="KW-1185">Reference proteome</keyword>
<name>A0AA86ND04_9EUKA</name>
<dbReference type="Proteomes" id="UP001642409">
    <property type="component" value="Unassembled WGS sequence"/>
</dbReference>
<evidence type="ECO:0000313" key="4">
    <source>
        <dbReference type="Proteomes" id="UP001642409"/>
    </source>
</evidence>
<evidence type="ECO:0000313" key="2">
    <source>
        <dbReference type="EMBL" id="CAI9916846.1"/>
    </source>
</evidence>
<organism evidence="2">
    <name type="scientific">Hexamita inflata</name>
    <dbReference type="NCBI Taxonomy" id="28002"/>
    <lineage>
        <taxon>Eukaryota</taxon>
        <taxon>Metamonada</taxon>
        <taxon>Diplomonadida</taxon>
        <taxon>Hexamitidae</taxon>
        <taxon>Hexamitinae</taxon>
        <taxon>Hexamita</taxon>
    </lineage>
</organism>
<sequence length="170" mass="19344">MQSAFFPVSPSRKSARSSLKNYEAQRASNNLSLSQVTAEVKPNKKVIMRQGNNMEDIRQQIINKTESQEHRCQSPGSKTSQSSKMLASSTTKSNKSKFASQLLDTNEVEQSNSMANSQSYTYQLQNNQNVQKSAYNQKALEVQEMCMNALKEQNIDKNRKVKYVLFQVFE</sequence>
<accession>A0AA86ND04</accession>
<feature type="compositionally biased region" description="Polar residues" evidence="1">
    <location>
        <begin position="74"/>
        <end position="97"/>
    </location>
</feature>
<evidence type="ECO:0000256" key="1">
    <source>
        <dbReference type="SAM" id="MobiDB-lite"/>
    </source>
</evidence>
<evidence type="ECO:0000313" key="3">
    <source>
        <dbReference type="EMBL" id="CAL6100408.1"/>
    </source>
</evidence>
<protein>
    <submittedName>
        <fullName evidence="3">Hypothetical_protein</fullName>
    </submittedName>
</protein>
<reference evidence="3 4" key="2">
    <citation type="submission" date="2024-07" db="EMBL/GenBank/DDBJ databases">
        <authorList>
            <person name="Akdeniz Z."/>
        </authorList>
    </citation>
    <scope>NUCLEOTIDE SEQUENCE [LARGE SCALE GENOMIC DNA]</scope>
</reference>
<comment type="caution">
    <text evidence="2">The sequence shown here is derived from an EMBL/GenBank/DDBJ whole genome shotgun (WGS) entry which is preliminary data.</text>
</comment>
<dbReference type="EMBL" id="CATOUU010000112">
    <property type="protein sequence ID" value="CAI9916846.1"/>
    <property type="molecule type" value="Genomic_DNA"/>
</dbReference>
<dbReference type="EMBL" id="CAXDID020000530">
    <property type="protein sequence ID" value="CAL6100408.1"/>
    <property type="molecule type" value="Genomic_DNA"/>
</dbReference>
<dbReference type="AlphaFoldDB" id="A0AA86ND04"/>
<gene>
    <name evidence="2" type="ORF">HINF_LOCUS4491</name>
    <name evidence="3" type="ORF">HINF_LOCUS70542</name>
</gene>
<feature type="region of interest" description="Disordered" evidence="1">
    <location>
        <begin position="65"/>
        <end position="97"/>
    </location>
</feature>
<proteinExistence type="predicted"/>